<name>A0A2H0EDB2_9BACT</name>
<dbReference type="PANTHER" id="PTHR30221:SF1">
    <property type="entry name" value="SMALL-CONDUCTANCE MECHANOSENSITIVE CHANNEL"/>
    <property type="match status" value="1"/>
</dbReference>
<protein>
    <recommendedName>
        <fullName evidence="4">Small-conductance mechanosensitive ion channel</fullName>
    </recommendedName>
</protein>
<sequence>MVAQNWTEILLTSFQGVWAGVINFLPSLIGALILIIVGLIVASGLRAIVERIINTLKIDSLLRKVGLSPLFDRAGLQINSGKFLGLLVYWFLVVVFFLAVTDIMGLYGVSLFLRDVISYIPNIIVAVLIMLATVLLANFLKSLIRTSIASAKLYNPKFLGSLAWWTIVIFGFLAALIQVGIATTILNTLVTGLIAMLAIAGGIAFGLGGKDYATHLIERFRQQTEEK</sequence>
<proteinExistence type="predicted"/>
<dbReference type="GO" id="GO:0008381">
    <property type="term" value="F:mechanosensitive monoatomic ion channel activity"/>
    <property type="evidence" value="ECO:0007669"/>
    <property type="project" value="InterPro"/>
</dbReference>
<feature type="transmembrane region" description="Helical" evidence="1">
    <location>
        <begin position="189"/>
        <end position="209"/>
    </location>
</feature>
<accession>A0A2H0EDB2</accession>
<dbReference type="PANTHER" id="PTHR30221">
    <property type="entry name" value="SMALL-CONDUCTANCE MECHANOSENSITIVE CHANNEL"/>
    <property type="match status" value="1"/>
</dbReference>
<keyword evidence="1" id="KW-0472">Membrane</keyword>
<organism evidence="2 3">
    <name type="scientific">Candidatus Wolfebacteria bacterium CG18_big_fil_WC_8_21_14_2_50_39_7</name>
    <dbReference type="NCBI Taxonomy" id="1975071"/>
    <lineage>
        <taxon>Bacteria</taxon>
        <taxon>Candidatus Wolfeibacteriota</taxon>
    </lineage>
</organism>
<keyword evidence="1" id="KW-1133">Transmembrane helix</keyword>
<dbReference type="Pfam" id="PF05552">
    <property type="entry name" value="MS_channel_1st_1"/>
    <property type="match status" value="2"/>
</dbReference>
<dbReference type="AlphaFoldDB" id="A0A2H0EDB2"/>
<reference evidence="2 3" key="1">
    <citation type="submission" date="2017-09" db="EMBL/GenBank/DDBJ databases">
        <title>Depth-based differentiation of microbial function through sediment-hosted aquifers and enrichment of novel symbionts in the deep terrestrial subsurface.</title>
        <authorList>
            <person name="Probst A.J."/>
            <person name="Ladd B."/>
            <person name="Jarett J.K."/>
            <person name="Geller-Mcgrath D.E."/>
            <person name="Sieber C.M."/>
            <person name="Emerson J.B."/>
            <person name="Anantharaman K."/>
            <person name="Thomas B.C."/>
            <person name="Malmstrom R."/>
            <person name="Stieglmeier M."/>
            <person name="Klingl A."/>
            <person name="Woyke T."/>
            <person name="Ryan C.M."/>
            <person name="Banfield J.F."/>
        </authorList>
    </citation>
    <scope>NUCLEOTIDE SEQUENCE [LARGE SCALE GENOMIC DNA]</scope>
    <source>
        <strain evidence="2">CG18_big_fil_WC_8_21_14_2_50_39_7</strain>
    </source>
</reference>
<dbReference type="InterPro" id="IPR008910">
    <property type="entry name" value="MSC_TM_helix"/>
</dbReference>
<feature type="transmembrane region" description="Helical" evidence="1">
    <location>
        <begin position="161"/>
        <end position="183"/>
    </location>
</feature>
<feature type="transmembrane region" description="Helical" evidence="1">
    <location>
        <begin position="20"/>
        <end position="42"/>
    </location>
</feature>
<gene>
    <name evidence="2" type="ORF">COW77_00175</name>
</gene>
<dbReference type="Proteomes" id="UP000229241">
    <property type="component" value="Unassembled WGS sequence"/>
</dbReference>
<feature type="transmembrane region" description="Helical" evidence="1">
    <location>
        <begin position="119"/>
        <end position="140"/>
    </location>
</feature>
<evidence type="ECO:0000313" key="3">
    <source>
        <dbReference type="Proteomes" id="UP000229241"/>
    </source>
</evidence>
<comment type="caution">
    <text evidence="2">The sequence shown here is derived from an EMBL/GenBank/DDBJ whole genome shotgun (WGS) entry which is preliminary data.</text>
</comment>
<dbReference type="EMBL" id="PCTX01000007">
    <property type="protein sequence ID" value="PIP92375.1"/>
    <property type="molecule type" value="Genomic_DNA"/>
</dbReference>
<dbReference type="Gene3D" id="1.10.287.1260">
    <property type="match status" value="1"/>
</dbReference>
<evidence type="ECO:0000256" key="1">
    <source>
        <dbReference type="SAM" id="Phobius"/>
    </source>
</evidence>
<evidence type="ECO:0000313" key="2">
    <source>
        <dbReference type="EMBL" id="PIP92375.1"/>
    </source>
</evidence>
<dbReference type="InterPro" id="IPR045275">
    <property type="entry name" value="MscS_archaea/bacteria_type"/>
</dbReference>
<evidence type="ECO:0008006" key="4">
    <source>
        <dbReference type="Google" id="ProtNLM"/>
    </source>
</evidence>
<feature type="transmembrane region" description="Helical" evidence="1">
    <location>
        <begin position="83"/>
        <end position="107"/>
    </location>
</feature>
<keyword evidence="1" id="KW-0812">Transmembrane</keyword>